<dbReference type="PROSITE" id="PS00086">
    <property type="entry name" value="CYTOCHROME_P450"/>
    <property type="match status" value="1"/>
</dbReference>
<evidence type="ECO:0000313" key="11">
    <source>
        <dbReference type="Proteomes" id="UP000053029"/>
    </source>
</evidence>
<name>A0A0D2E2J7_9EURO</name>
<dbReference type="EMBL" id="KN846970">
    <property type="protein sequence ID" value="KIW84306.1"/>
    <property type="molecule type" value="Genomic_DNA"/>
</dbReference>
<feature type="binding site" description="axial binding residue" evidence="8">
    <location>
        <position position="402"/>
    </location>
    <ligand>
        <name>heme</name>
        <dbReference type="ChEBI" id="CHEBI:30413"/>
    </ligand>
    <ligandPart>
        <name>Fe</name>
        <dbReference type="ChEBI" id="CHEBI:18248"/>
    </ligandPart>
</feature>
<keyword evidence="5 9" id="KW-0560">Oxidoreductase</keyword>
<dbReference type="CDD" id="cd11061">
    <property type="entry name" value="CYP67-like"/>
    <property type="match status" value="1"/>
</dbReference>
<evidence type="ECO:0000256" key="9">
    <source>
        <dbReference type="RuleBase" id="RU000461"/>
    </source>
</evidence>
<dbReference type="PANTHER" id="PTHR24305:SF237">
    <property type="entry name" value="CYTOCHROME P450 MONOOXYGENASE ATNE-RELATED"/>
    <property type="match status" value="1"/>
</dbReference>
<comment type="similarity">
    <text evidence="2 9">Belongs to the cytochrome P450 family.</text>
</comment>
<dbReference type="GO" id="GO:0004497">
    <property type="term" value="F:monooxygenase activity"/>
    <property type="evidence" value="ECO:0007669"/>
    <property type="project" value="UniProtKB-KW"/>
</dbReference>
<dbReference type="VEuPathDB" id="FungiDB:Z517_03556"/>
<keyword evidence="7 9" id="KW-0503">Monooxygenase</keyword>
<comment type="cofactor">
    <cofactor evidence="1 8">
        <name>heme</name>
        <dbReference type="ChEBI" id="CHEBI:30413"/>
    </cofactor>
</comment>
<protein>
    <recommendedName>
        <fullName evidence="12">Cytochrome P450 monooxygenase</fullName>
    </recommendedName>
</protein>
<dbReference type="RefSeq" id="XP_013288114.1">
    <property type="nucleotide sequence ID" value="XM_013432660.1"/>
</dbReference>
<dbReference type="PRINTS" id="PR00385">
    <property type="entry name" value="P450"/>
</dbReference>
<organism evidence="10 11">
    <name type="scientific">Fonsecaea pedrosoi CBS 271.37</name>
    <dbReference type="NCBI Taxonomy" id="1442368"/>
    <lineage>
        <taxon>Eukaryota</taxon>
        <taxon>Fungi</taxon>
        <taxon>Dikarya</taxon>
        <taxon>Ascomycota</taxon>
        <taxon>Pezizomycotina</taxon>
        <taxon>Eurotiomycetes</taxon>
        <taxon>Chaetothyriomycetidae</taxon>
        <taxon>Chaetothyriales</taxon>
        <taxon>Herpotrichiellaceae</taxon>
        <taxon>Fonsecaea</taxon>
    </lineage>
</organism>
<keyword evidence="4 8" id="KW-0479">Metal-binding</keyword>
<dbReference type="GeneID" id="25303046"/>
<evidence type="ECO:0000256" key="8">
    <source>
        <dbReference type="PIRSR" id="PIRSR602401-1"/>
    </source>
</evidence>
<dbReference type="SUPFAM" id="SSF48264">
    <property type="entry name" value="Cytochrome P450"/>
    <property type="match status" value="1"/>
</dbReference>
<evidence type="ECO:0000256" key="3">
    <source>
        <dbReference type="ARBA" id="ARBA00022617"/>
    </source>
</evidence>
<dbReference type="PRINTS" id="PR00463">
    <property type="entry name" value="EP450I"/>
</dbReference>
<evidence type="ECO:0000256" key="1">
    <source>
        <dbReference type="ARBA" id="ARBA00001971"/>
    </source>
</evidence>
<dbReference type="AlphaFoldDB" id="A0A0D2E2J7"/>
<reference evidence="10 11" key="1">
    <citation type="submission" date="2015-01" db="EMBL/GenBank/DDBJ databases">
        <title>The Genome Sequence of Fonsecaea pedrosoi CBS 271.37.</title>
        <authorList>
            <consortium name="The Broad Institute Genomics Platform"/>
            <person name="Cuomo C."/>
            <person name="de Hoog S."/>
            <person name="Gorbushina A."/>
            <person name="Stielow B."/>
            <person name="Teixiera M."/>
            <person name="Abouelleil A."/>
            <person name="Chapman S.B."/>
            <person name="Priest M."/>
            <person name="Young S.K."/>
            <person name="Wortman J."/>
            <person name="Nusbaum C."/>
            <person name="Birren B."/>
        </authorList>
    </citation>
    <scope>NUCLEOTIDE SEQUENCE [LARGE SCALE GENOMIC DNA]</scope>
    <source>
        <strain evidence="10 11">CBS 271.37</strain>
    </source>
</reference>
<dbReference type="InterPro" id="IPR001128">
    <property type="entry name" value="Cyt_P450"/>
</dbReference>
<evidence type="ECO:0000256" key="6">
    <source>
        <dbReference type="ARBA" id="ARBA00023004"/>
    </source>
</evidence>
<evidence type="ECO:0000313" key="10">
    <source>
        <dbReference type="EMBL" id="KIW84306.1"/>
    </source>
</evidence>
<dbReference type="STRING" id="1442368.A0A0D2E2J7"/>
<dbReference type="GO" id="GO:0020037">
    <property type="term" value="F:heme binding"/>
    <property type="evidence" value="ECO:0007669"/>
    <property type="project" value="InterPro"/>
</dbReference>
<evidence type="ECO:0000256" key="7">
    <source>
        <dbReference type="ARBA" id="ARBA00023033"/>
    </source>
</evidence>
<dbReference type="GO" id="GO:0016705">
    <property type="term" value="F:oxidoreductase activity, acting on paired donors, with incorporation or reduction of molecular oxygen"/>
    <property type="evidence" value="ECO:0007669"/>
    <property type="project" value="InterPro"/>
</dbReference>
<sequence length="462" mass="52509">MSPIYDFYIGCTGRRHLHFQHLHQKYGRVVRYGPNELAFNTPQAFRDMYGFKRNVRKADAVTVGASTNPDEQSTFSEPYTERAMRKRKILSQGFSESALKAAEEYMIDQIKVLCKQLVNPSTEKVKDLSLWLNYLAYDIMGEVVFGKSFNMMTDPSLRYVLDLIDSMVFSTLLGGIMPWFYRTGLIGLIFPGLFQMRRRFMSYVGGVVQERVAKEGESTSEGRKDFFHHLLRARDPSTGKPLAPSTLFVEGLLLIVGGSDTSSTGLAATIFYLLKHKRCMDKLYEELDNTFTDVEAIKTGQDLTSCVYLKACIEEALRMAPPGPGVLPRTILKGGETIDGEYLPEGTTVGVAWWALGYNANYFPNPEEYRPERYLVGESTTETEVELAKESYWPFSMGPRKCPGIKMAYQELYITIARLVYLFDITPENPAELEHNFELLDHFNVKKHGPLASFQLRKGKHL</sequence>
<keyword evidence="11" id="KW-1185">Reference proteome</keyword>
<evidence type="ECO:0000256" key="4">
    <source>
        <dbReference type="ARBA" id="ARBA00022723"/>
    </source>
</evidence>
<evidence type="ECO:0000256" key="5">
    <source>
        <dbReference type="ARBA" id="ARBA00023002"/>
    </source>
</evidence>
<dbReference type="InterPro" id="IPR002401">
    <property type="entry name" value="Cyt_P450_E_grp-I"/>
</dbReference>
<dbReference type="Proteomes" id="UP000053029">
    <property type="component" value="Unassembled WGS sequence"/>
</dbReference>
<dbReference type="Pfam" id="PF00067">
    <property type="entry name" value="p450"/>
    <property type="match status" value="1"/>
</dbReference>
<dbReference type="InterPro" id="IPR036396">
    <property type="entry name" value="Cyt_P450_sf"/>
</dbReference>
<keyword evidence="6 8" id="KW-0408">Iron</keyword>
<dbReference type="OrthoDB" id="1470350at2759"/>
<evidence type="ECO:0000256" key="2">
    <source>
        <dbReference type="ARBA" id="ARBA00010617"/>
    </source>
</evidence>
<gene>
    <name evidence="10" type="ORF">Z517_03556</name>
</gene>
<accession>A0A0D2E2J7</accession>
<dbReference type="InterPro" id="IPR017972">
    <property type="entry name" value="Cyt_P450_CS"/>
</dbReference>
<dbReference type="PANTHER" id="PTHR24305">
    <property type="entry name" value="CYTOCHROME P450"/>
    <property type="match status" value="1"/>
</dbReference>
<proteinExistence type="inferred from homology"/>
<dbReference type="InterPro" id="IPR050121">
    <property type="entry name" value="Cytochrome_P450_monoxygenase"/>
</dbReference>
<dbReference type="GO" id="GO:0005506">
    <property type="term" value="F:iron ion binding"/>
    <property type="evidence" value="ECO:0007669"/>
    <property type="project" value="InterPro"/>
</dbReference>
<evidence type="ECO:0008006" key="12">
    <source>
        <dbReference type="Google" id="ProtNLM"/>
    </source>
</evidence>
<dbReference type="Gene3D" id="1.10.630.10">
    <property type="entry name" value="Cytochrome P450"/>
    <property type="match status" value="1"/>
</dbReference>
<dbReference type="HOGENOM" id="CLU_001570_14_11_1"/>
<keyword evidence="3 8" id="KW-0349">Heme</keyword>